<reference evidence="4" key="1">
    <citation type="journal article" date="2019" name="Int. J. Syst. Evol. Microbiol.">
        <title>The Global Catalogue of Microorganisms (GCM) 10K type strain sequencing project: providing services to taxonomists for standard genome sequencing and annotation.</title>
        <authorList>
            <consortium name="The Broad Institute Genomics Platform"/>
            <consortium name="The Broad Institute Genome Sequencing Center for Infectious Disease"/>
            <person name="Wu L."/>
            <person name="Ma J."/>
        </authorList>
    </citation>
    <scope>NUCLEOTIDE SEQUENCE [LARGE SCALE GENOMIC DNA]</scope>
    <source>
        <strain evidence="4">JCM 3175</strain>
    </source>
</reference>
<name>A0ABP8SFR2_9ACTN</name>
<dbReference type="CDD" id="cd11332">
    <property type="entry name" value="AmyAc_OligoGlu_TS"/>
    <property type="match status" value="1"/>
</dbReference>
<dbReference type="EMBL" id="BAABGU010000008">
    <property type="protein sequence ID" value="GAA4567388.1"/>
    <property type="molecule type" value="Genomic_DNA"/>
</dbReference>
<accession>A0ABP8SFR2</accession>
<organism evidence="3 4">
    <name type="scientific">Micromonospora coerulea</name>
    <dbReference type="NCBI Taxonomy" id="47856"/>
    <lineage>
        <taxon>Bacteria</taxon>
        <taxon>Bacillati</taxon>
        <taxon>Actinomycetota</taxon>
        <taxon>Actinomycetes</taxon>
        <taxon>Micromonosporales</taxon>
        <taxon>Micromonosporaceae</taxon>
        <taxon>Micromonospora</taxon>
    </lineage>
</organism>
<dbReference type="SMART" id="SM00642">
    <property type="entry name" value="Aamy"/>
    <property type="match status" value="1"/>
</dbReference>
<gene>
    <name evidence="3" type="ORF">GCM10023176_19530</name>
</gene>
<dbReference type="GO" id="GO:0016787">
    <property type="term" value="F:hydrolase activity"/>
    <property type="evidence" value="ECO:0007669"/>
    <property type="project" value="UniProtKB-KW"/>
</dbReference>
<dbReference type="InterPro" id="IPR006047">
    <property type="entry name" value="GH13_cat_dom"/>
</dbReference>
<dbReference type="SUPFAM" id="SSF51445">
    <property type="entry name" value="(Trans)glycosidases"/>
    <property type="match status" value="1"/>
</dbReference>
<dbReference type="Gene3D" id="3.90.400.10">
    <property type="entry name" value="Oligo-1,6-glucosidase, Domain 2"/>
    <property type="match status" value="1"/>
</dbReference>
<keyword evidence="4" id="KW-1185">Reference proteome</keyword>
<dbReference type="PANTHER" id="PTHR10357:SF179">
    <property type="entry name" value="NEUTRAL AND BASIC AMINO ACID TRANSPORT PROTEIN RBAT"/>
    <property type="match status" value="1"/>
</dbReference>
<evidence type="ECO:0000313" key="4">
    <source>
        <dbReference type="Proteomes" id="UP001500307"/>
    </source>
</evidence>
<dbReference type="Pfam" id="PF00128">
    <property type="entry name" value="Alpha-amylase"/>
    <property type="match status" value="1"/>
</dbReference>
<sequence length="545" mass="59741">MTAATNPTPQTSDDDWWRSAVVYQVYVRSFADANGDGVGDLQGIRQRLPYLRDLGVDALWLTPFYTSPQVDAGYDVADYRDVDPLFGSLPDFDAMITDAHALGLRIIVDLVPNHTSSRHPWFTAALAAGPGSAERERYLFAEGKGESGELPPNDWESIFGGPAWTRVADGQWYLHLFDPAQPDLNWRHPEVRAEFEDVLRFWLDRGVDGFRIDVAHGMIKAEGLPDVGFSSTTTGQRQSELLGKGRLPYFDQDEVHDIYRAWRPILDSYPGGRMAVAEAWAETPQRLARYIGPDELHQAFSFDFLDATWSADSFRKVIDTALAESTIVGAPTTWVLSNHDRQRHVTRYGGGEVGLRRARAAALLMLALPGCAYVYQGEELGLPEVLDLPDGLRQDPAFLRTGESRDGCRVPIPWSGELAPYGFGPEGGELSWLPAPATWRALSVAAQTGVPGSTLELYRAALRIRHAHPALAGTSGGVTWLESEPGLLAFRRAAGDAELTCVVNLSGAEVTIDGYGQPIVASADLTEQGAGHVLPVDAAAWFERR</sequence>
<feature type="domain" description="Glycosyl hydrolase family 13 catalytic" evidence="2">
    <location>
        <begin position="24"/>
        <end position="409"/>
    </location>
</feature>
<proteinExistence type="inferred from homology"/>
<dbReference type="InterPro" id="IPR045857">
    <property type="entry name" value="O16G_dom_2"/>
</dbReference>
<dbReference type="InterPro" id="IPR017853">
    <property type="entry name" value="GH"/>
</dbReference>
<comment type="caution">
    <text evidence="3">The sequence shown here is derived from an EMBL/GenBank/DDBJ whole genome shotgun (WGS) entry which is preliminary data.</text>
</comment>
<dbReference type="Gene3D" id="3.20.20.80">
    <property type="entry name" value="Glycosidases"/>
    <property type="match status" value="2"/>
</dbReference>
<evidence type="ECO:0000313" key="3">
    <source>
        <dbReference type="EMBL" id="GAA4567388.1"/>
    </source>
</evidence>
<keyword evidence="3" id="KW-0378">Hydrolase</keyword>
<evidence type="ECO:0000259" key="2">
    <source>
        <dbReference type="SMART" id="SM00642"/>
    </source>
</evidence>
<dbReference type="Proteomes" id="UP001500307">
    <property type="component" value="Unassembled WGS sequence"/>
</dbReference>
<evidence type="ECO:0000256" key="1">
    <source>
        <dbReference type="ARBA" id="ARBA00008061"/>
    </source>
</evidence>
<dbReference type="PANTHER" id="PTHR10357">
    <property type="entry name" value="ALPHA-AMYLASE FAMILY MEMBER"/>
    <property type="match status" value="1"/>
</dbReference>
<comment type="similarity">
    <text evidence="1">Belongs to the glycosyl hydrolase 13 family.</text>
</comment>
<dbReference type="RefSeq" id="WP_346118227.1">
    <property type="nucleotide sequence ID" value="NZ_BAABGU010000008.1"/>
</dbReference>
<protein>
    <submittedName>
        <fullName evidence="3">Glycoside hydrolase family 13 protein</fullName>
    </submittedName>
</protein>